<dbReference type="Proteomes" id="UP001445335">
    <property type="component" value="Unassembled WGS sequence"/>
</dbReference>
<evidence type="ECO:0000313" key="3">
    <source>
        <dbReference type="Proteomes" id="UP001445335"/>
    </source>
</evidence>
<protein>
    <submittedName>
        <fullName evidence="2">Uncharacterized protein</fullName>
    </submittedName>
</protein>
<keyword evidence="3" id="KW-1185">Reference proteome</keyword>
<gene>
    <name evidence="2" type="ORF">WJX81_007116</name>
</gene>
<keyword evidence="1" id="KW-0732">Signal</keyword>
<dbReference type="EMBL" id="JALJOU010000004">
    <property type="protein sequence ID" value="KAK9844177.1"/>
    <property type="molecule type" value="Genomic_DNA"/>
</dbReference>
<organism evidence="2 3">
    <name type="scientific">Elliptochloris bilobata</name>
    <dbReference type="NCBI Taxonomy" id="381761"/>
    <lineage>
        <taxon>Eukaryota</taxon>
        <taxon>Viridiplantae</taxon>
        <taxon>Chlorophyta</taxon>
        <taxon>core chlorophytes</taxon>
        <taxon>Trebouxiophyceae</taxon>
        <taxon>Trebouxiophyceae incertae sedis</taxon>
        <taxon>Elliptochloris clade</taxon>
        <taxon>Elliptochloris</taxon>
    </lineage>
</organism>
<feature type="signal peptide" evidence="1">
    <location>
        <begin position="1"/>
        <end position="28"/>
    </location>
</feature>
<comment type="caution">
    <text evidence="2">The sequence shown here is derived from an EMBL/GenBank/DDBJ whole genome shotgun (WGS) entry which is preliminary data.</text>
</comment>
<evidence type="ECO:0000313" key="2">
    <source>
        <dbReference type="EMBL" id="KAK9844177.1"/>
    </source>
</evidence>
<dbReference type="AlphaFoldDB" id="A0AAW1SEB4"/>
<feature type="chain" id="PRO_5043923589" evidence="1">
    <location>
        <begin position="29"/>
        <end position="100"/>
    </location>
</feature>
<name>A0AAW1SEB4_9CHLO</name>
<sequence>MELPTSCLRSPALLQAALTLLQAANCAAVLQAAFHAAQDASAGQGGGGAPLAAREELEAELRRACAEASSLQAVSRYIADSVEACAASGAGHLEAPQPRE</sequence>
<accession>A0AAW1SEB4</accession>
<evidence type="ECO:0000256" key="1">
    <source>
        <dbReference type="SAM" id="SignalP"/>
    </source>
</evidence>
<reference evidence="2 3" key="1">
    <citation type="journal article" date="2024" name="Nat. Commun.">
        <title>Phylogenomics reveals the evolutionary origins of lichenization in chlorophyte algae.</title>
        <authorList>
            <person name="Puginier C."/>
            <person name="Libourel C."/>
            <person name="Otte J."/>
            <person name="Skaloud P."/>
            <person name="Haon M."/>
            <person name="Grisel S."/>
            <person name="Petersen M."/>
            <person name="Berrin J.G."/>
            <person name="Delaux P.M."/>
            <person name="Dal Grande F."/>
            <person name="Keller J."/>
        </authorList>
    </citation>
    <scope>NUCLEOTIDE SEQUENCE [LARGE SCALE GENOMIC DNA]</scope>
    <source>
        <strain evidence="2 3">SAG 245.80</strain>
    </source>
</reference>
<proteinExistence type="predicted"/>